<dbReference type="SUPFAM" id="SSF55874">
    <property type="entry name" value="ATPase domain of HSP90 chaperone/DNA topoisomerase II/histidine kinase"/>
    <property type="match status" value="1"/>
</dbReference>
<dbReference type="Pfam" id="PF02518">
    <property type="entry name" value="HATPase_c"/>
    <property type="match status" value="1"/>
</dbReference>
<dbReference type="InterPro" id="IPR000700">
    <property type="entry name" value="PAS-assoc_C"/>
</dbReference>
<dbReference type="InterPro" id="IPR013655">
    <property type="entry name" value="PAS_fold_3"/>
</dbReference>
<dbReference type="SUPFAM" id="SSF47757">
    <property type="entry name" value="Chemotaxis receptor methyltransferase CheR, N-terminal domain"/>
    <property type="match status" value="1"/>
</dbReference>
<evidence type="ECO:0000256" key="3">
    <source>
        <dbReference type="ARBA" id="ARBA00022553"/>
    </source>
</evidence>
<dbReference type="Gene3D" id="3.30.450.20">
    <property type="entry name" value="PAS domain"/>
    <property type="match status" value="4"/>
</dbReference>
<dbReference type="Proteomes" id="UP001232063">
    <property type="component" value="Unassembled WGS sequence"/>
</dbReference>
<dbReference type="PROSITE" id="PS50112">
    <property type="entry name" value="PAS"/>
    <property type="match status" value="2"/>
</dbReference>
<dbReference type="Gene3D" id="1.10.287.130">
    <property type="match status" value="1"/>
</dbReference>
<evidence type="ECO:0000259" key="13">
    <source>
        <dbReference type="PROSITE" id="PS50122"/>
    </source>
</evidence>
<feature type="coiled-coil region" evidence="9">
    <location>
        <begin position="968"/>
        <end position="1002"/>
    </location>
</feature>
<dbReference type="SUPFAM" id="SSF52738">
    <property type="entry name" value="Methylesterase CheB, C-terminal domain"/>
    <property type="match status" value="1"/>
</dbReference>
<dbReference type="NCBIfam" id="TIGR00229">
    <property type="entry name" value="sensory_box"/>
    <property type="match status" value="2"/>
</dbReference>
<dbReference type="SMART" id="SM00086">
    <property type="entry name" value="PAC"/>
    <property type="match status" value="3"/>
</dbReference>
<dbReference type="PRINTS" id="PR00996">
    <property type="entry name" value="CHERMTFRASE"/>
</dbReference>
<evidence type="ECO:0000256" key="5">
    <source>
        <dbReference type="ARBA" id="ARBA00022679"/>
    </source>
</evidence>
<dbReference type="SMART" id="SM00091">
    <property type="entry name" value="PAS"/>
    <property type="match status" value="3"/>
</dbReference>
<dbReference type="CDD" id="cd00082">
    <property type="entry name" value="HisKA"/>
    <property type="match status" value="1"/>
</dbReference>
<keyword evidence="3" id="KW-0597">Phosphoprotein</keyword>
<feature type="coiled-coil region" evidence="9">
    <location>
        <begin position="660"/>
        <end position="725"/>
    </location>
</feature>
<evidence type="ECO:0000256" key="4">
    <source>
        <dbReference type="ARBA" id="ARBA00022603"/>
    </source>
</evidence>
<dbReference type="GO" id="GO:0032259">
    <property type="term" value="P:methylation"/>
    <property type="evidence" value="ECO:0007669"/>
    <property type="project" value="UniProtKB-KW"/>
</dbReference>
<feature type="domain" description="CheR-type methyltransferase" evidence="14">
    <location>
        <begin position="209"/>
        <end position="461"/>
    </location>
</feature>
<dbReference type="SUPFAM" id="SSF53335">
    <property type="entry name" value="S-adenosyl-L-methionine-dependent methyltransferases"/>
    <property type="match status" value="1"/>
</dbReference>
<comment type="catalytic activity">
    <reaction evidence="1">
        <text>ATP + protein L-histidine = ADP + protein N-phospho-L-histidine.</text>
        <dbReference type="EC" id="2.7.13.3"/>
    </reaction>
</comment>
<sequence>MKKNHSVDTKLTEVPIDRQHFIVAIGASAGGLEAIHDFFDNVTESSNLSFVIIQHLSPDYKSLLVELVAKHTYMKVQEAEDGVLLERGCIYVIPPKKMMTISDCRLQLTDKKNIDKGPNTAVDIFLHSLAKDKGDKSIAVILSGTGTDGTKGIEVISRAGGMVVVQEPESAKFDGMPKSAIATGCADMILAPWQMPEEIANYIDDTSNGVFTEKTMDEKVLEDILKLIYKNTGCDFHNYKYPTILRRIARRIKKLELRHVKAYLSYLKKQPGESQVLCKDFLIGVTKFFRDKEAFDSLKEQVISKIIHDKSAGETIKVWVTACSSGEEAYSIAILLYDMIAQSKKNLSIKIFATDTDANAIDYASRGIYENTVEKDIPASYLDSYFIKRDATYQIIPEIRKLIVFAKHNIITDPPFIKNDLVTCRNMLIYMNSALQKKVLSTLHFAMNPGGYLFLGSTESVSMIRETLEDVDRKWKIFRRIETVNRPYHELFSKPLTSTRTYTPRTVPDFSQAKTQSGDFSEDIKQILCDDLGYVAIYIDSNLEVRHTAGDYKKFLSLPDKQINLNLLKLLSKSLVIPVHKMIRQAWNNNEKVNEEKVTYRSSEGIKQVSVLVRPMPASSLKTGYTLILLKELPVTVQPVEETPVKIGELNDPDFLNGLHEELNETKLSLQTTIEELETTNEELQSANEEMISSNEELQSSNEELQSLNEELHTLNTEHQLKINELIQLNDDLNNYFRSTDIGQIFLDKDLRIRKFNPSVGKLVNLIESDIGRPITDISTNLLNTNIDNALQEVISTKMVVEKEIFTRSGQSYLMKLYPYINNNNKSDGIILTFVDISLIKNLNEIINGVFESSQSSIFAFETVTDGDHKVRDFTCVAANRASESFWKKPINAIINHSLESIFPIDIKTTLFKEFRKVYTQGIPSHFEIAFEQKSFEGVAVRTKNGIAATFTNVTDKRMDEAKLRKNFNELIRTKEDLKVLNSNLEEKIQERTQELSKSEERFRLLSQATNDAIIDWRLIDNDIWYSDSFFSMFGYKNAEPQQSRKLWSANIHPDDKERVQSTIHRLLNTNTSHFSLEYRFQKSDGGYAEVLDRSYILHDEYGTPYRMLKSMLDITELRKARQEVKWNIEQRQFLAESVPLIVWTASPDGKITFINKNFELFTGESATEAADYSWKRFVDPADLLKLKKIWLAALRSTHDFEVEIKIRNASHEYKWHLLRARAQITNRVIYSWVGSATDIDQQKRISEVMEQKVLERTIELKKLNVALRSSNNDLQQFASVASHDLKEPIRKIHLYGNLLKNKYLQEMDGATIFADKIIQSASRMTKLVNDLLSYSKVSDGSFFEMLNLNTIITEILDDLEIVIREKDATFSISHFPMIEAIPGLIRQLFQNLISNALKFSKPDVVPSITIHSTVISEKRFSSPSQKEGGFVRIIVKDNGIGFDEAYKDKIFTLFQRLHGTDEYEGTGIGLALCKKIIEKHNGLIDAHSQLGEGAEFVIILPVKQT</sequence>
<evidence type="ECO:0000256" key="7">
    <source>
        <dbReference type="ARBA" id="ARBA00022777"/>
    </source>
</evidence>
<dbReference type="Pfam" id="PF00512">
    <property type="entry name" value="HisKA"/>
    <property type="match status" value="1"/>
</dbReference>
<feature type="domain" description="PAS" evidence="11">
    <location>
        <begin position="999"/>
        <end position="1071"/>
    </location>
</feature>
<evidence type="ECO:0000256" key="1">
    <source>
        <dbReference type="ARBA" id="ARBA00000085"/>
    </source>
</evidence>
<dbReference type="Pfam" id="PF03705">
    <property type="entry name" value="CheR_N"/>
    <property type="match status" value="1"/>
</dbReference>
<protein>
    <submittedName>
        <fullName evidence="15">Chemotaxis protein CheB</fullName>
    </submittedName>
</protein>
<dbReference type="InterPro" id="IPR029063">
    <property type="entry name" value="SAM-dependent_MTases_sf"/>
</dbReference>
<evidence type="ECO:0000256" key="2">
    <source>
        <dbReference type="ARBA" id="ARBA00001541"/>
    </source>
</evidence>
<comment type="catalytic activity">
    <reaction evidence="2">
        <text>L-glutamyl-[protein] + S-adenosyl-L-methionine = [protein]-L-glutamate 5-O-methyl ester + S-adenosyl-L-homocysteine</text>
        <dbReference type="Rhea" id="RHEA:24452"/>
        <dbReference type="Rhea" id="RHEA-COMP:10208"/>
        <dbReference type="Rhea" id="RHEA-COMP:10311"/>
        <dbReference type="ChEBI" id="CHEBI:29973"/>
        <dbReference type="ChEBI" id="CHEBI:57856"/>
        <dbReference type="ChEBI" id="CHEBI:59789"/>
        <dbReference type="ChEBI" id="CHEBI:82795"/>
        <dbReference type="EC" id="2.1.1.80"/>
    </reaction>
</comment>
<dbReference type="InterPro" id="IPR001610">
    <property type="entry name" value="PAC"/>
</dbReference>
<feature type="active site" evidence="8">
    <location>
        <position position="148"/>
    </location>
</feature>
<dbReference type="InterPro" id="IPR000014">
    <property type="entry name" value="PAS"/>
</dbReference>
<dbReference type="CDD" id="cd16434">
    <property type="entry name" value="CheB-CheR_fusion"/>
    <property type="match status" value="1"/>
</dbReference>
<evidence type="ECO:0000313" key="15">
    <source>
        <dbReference type="EMBL" id="MDJ1504830.1"/>
    </source>
</evidence>
<dbReference type="GO" id="GO:0006935">
    <property type="term" value="P:chemotaxis"/>
    <property type="evidence" value="ECO:0007669"/>
    <property type="project" value="UniProtKB-UniRule"/>
</dbReference>
<evidence type="ECO:0000256" key="9">
    <source>
        <dbReference type="SAM" id="Coils"/>
    </source>
</evidence>
<comment type="caution">
    <text evidence="15">The sequence shown here is derived from an EMBL/GenBank/DDBJ whole genome shotgun (WGS) entry which is preliminary data.</text>
</comment>
<dbReference type="Pfam" id="PF01339">
    <property type="entry name" value="CheB_methylest"/>
    <property type="match status" value="1"/>
</dbReference>
<dbReference type="Pfam" id="PF13596">
    <property type="entry name" value="PAS_10"/>
    <property type="match status" value="1"/>
</dbReference>
<gene>
    <name evidence="15" type="ORF">QNI22_29475</name>
</gene>
<dbReference type="PROSITE" id="PS50122">
    <property type="entry name" value="CHEB"/>
    <property type="match status" value="1"/>
</dbReference>
<keyword evidence="5" id="KW-0808">Transferase</keyword>
<evidence type="ECO:0000313" key="16">
    <source>
        <dbReference type="Proteomes" id="UP001232063"/>
    </source>
</evidence>
<name>A0AAE3R7V1_9BACT</name>
<keyword evidence="6" id="KW-0949">S-adenosyl-L-methionine</keyword>
<dbReference type="GO" id="GO:0000155">
    <property type="term" value="F:phosphorelay sensor kinase activity"/>
    <property type="evidence" value="ECO:0007669"/>
    <property type="project" value="InterPro"/>
</dbReference>
<accession>A0AAE3R7V1</accession>
<dbReference type="SMART" id="SM00388">
    <property type="entry name" value="HisKA"/>
    <property type="match status" value="1"/>
</dbReference>
<dbReference type="RefSeq" id="WP_314516493.1">
    <property type="nucleotide sequence ID" value="NZ_JASJOU010000013.1"/>
</dbReference>
<dbReference type="Pfam" id="PF01739">
    <property type="entry name" value="CheR"/>
    <property type="match status" value="1"/>
</dbReference>
<keyword evidence="8" id="KW-0145">Chemotaxis</keyword>
<dbReference type="Gene3D" id="3.40.50.180">
    <property type="entry name" value="Methylesterase CheB, C-terminal domain"/>
    <property type="match status" value="1"/>
</dbReference>
<dbReference type="InterPro" id="IPR005467">
    <property type="entry name" value="His_kinase_dom"/>
</dbReference>
<dbReference type="InterPro" id="IPR035965">
    <property type="entry name" value="PAS-like_dom_sf"/>
</dbReference>
<dbReference type="InterPro" id="IPR022642">
    <property type="entry name" value="CheR_C"/>
</dbReference>
<dbReference type="Gene3D" id="3.30.565.10">
    <property type="entry name" value="Histidine kinase-like ATPase, C-terminal domain"/>
    <property type="match status" value="1"/>
</dbReference>
<evidence type="ECO:0000259" key="10">
    <source>
        <dbReference type="PROSITE" id="PS50109"/>
    </source>
</evidence>
<dbReference type="PANTHER" id="PTHR24422">
    <property type="entry name" value="CHEMOTAXIS PROTEIN METHYLTRANSFERASE"/>
    <property type="match status" value="1"/>
</dbReference>
<dbReference type="PROSITE" id="PS50113">
    <property type="entry name" value="PAC"/>
    <property type="match status" value="1"/>
</dbReference>
<dbReference type="InterPro" id="IPR036097">
    <property type="entry name" value="HisK_dim/P_sf"/>
</dbReference>
<dbReference type="CDD" id="cd00130">
    <property type="entry name" value="PAS"/>
    <property type="match status" value="2"/>
</dbReference>
<dbReference type="InterPro" id="IPR022641">
    <property type="entry name" value="CheR_N"/>
</dbReference>
<evidence type="ECO:0000259" key="11">
    <source>
        <dbReference type="PROSITE" id="PS50112"/>
    </source>
</evidence>
<dbReference type="InterPro" id="IPR003594">
    <property type="entry name" value="HATPase_dom"/>
</dbReference>
<dbReference type="FunFam" id="3.30.565.10:FF:000006">
    <property type="entry name" value="Sensor histidine kinase WalK"/>
    <property type="match status" value="1"/>
</dbReference>
<dbReference type="InterPro" id="IPR003661">
    <property type="entry name" value="HisK_dim/P_dom"/>
</dbReference>
<dbReference type="GO" id="GO:0000156">
    <property type="term" value="F:phosphorelay response regulator activity"/>
    <property type="evidence" value="ECO:0007669"/>
    <property type="project" value="InterPro"/>
</dbReference>
<dbReference type="InterPro" id="IPR050903">
    <property type="entry name" value="Bact_Chemotaxis_MeTrfase"/>
</dbReference>
<dbReference type="InterPro" id="IPR000780">
    <property type="entry name" value="CheR_MeTrfase"/>
</dbReference>
<dbReference type="GO" id="GO:0008984">
    <property type="term" value="F:protein-glutamate methylesterase activity"/>
    <property type="evidence" value="ECO:0007669"/>
    <property type="project" value="InterPro"/>
</dbReference>
<evidence type="ECO:0000256" key="6">
    <source>
        <dbReference type="ARBA" id="ARBA00022691"/>
    </source>
</evidence>
<evidence type="ECO:0000259" key="12">
    <source>
        <dbReference type="PROSITE" id="PS50113"/>
    </source>
</evidence>
<dbReference type="Gene3D" id="1.10.155.10">
    <property type="entry name" value="Chemotaxis receptor methyltransferase CheR, N-terminal domain"/>
    <property type="match status" value="1"/>
</dbReference>
<dbReference type="PROSITE" id="PS50123">
    <property type="entry name" value="CHER"/>
    <property type="match status" value="1"/>
</dbReference>
<feature type="active site" evidence="8">
    <location>
        <position position="28"/>
    </location>
</feature>
<dbReference type="SUPFAM" id="SSF55785">
    <property type="entry name" value="PYP-like sensor domain (PAS domain)"/>
    <property type="match status" value="3"/>
</dbReference>
<dbReference type="SMART" id="SM00387">
    <property type="entry name" value="HATPase_c"/>
    <property type="match status" value="1"/>
</dbReference>
<dbReference type="InterPro" id="IPR035909">
    <property type="entry name" value="CheB_C"/>
</dbReference>
<organism evidence="15 16">
    <name type="scientific">Xanthocytophaga agilis</name>
    <dbReference type="NCBI Taxonomy" id="3048010"/>
    <lineage>
        <taxon>Bacteria</taxon>
        <taxon>Pseudomonadati</taxon>
        <taxon>Bacteroidota</taxon>
        <taxon>Cytophagia</taxon>
        <taxon>Cytophagales</taxon>
        <taxon>Rhodocytophagaceae</taxon>
        <taxon>Xanthocytophaga</taxon>
    </lineage>
</organism>
<keyword evidence="8" id="KW-0378">Hydrolase</keyword>
<dbReference type="Pfam" id="PF08447">
    <property type="entry name" value="PAS_3"/>
    <property type="match status" value="2"/>
</dbReference>
<keyword evidence="16" id="KW-1185">Reference proteome</keyword>
<dbReference type="SMART" id="SM00138">
    <property type="entry name" value="MeTrc"/>
    <property type="match status" value="1"/>
</dbReference>
<dbReference type="GO" id="GO:0008983">
    <property type="term" value="F:protein-glutamate O-methyltransferase activity"/>
    <property type="evidence" value="ECO:0007669"/>
    <property type="project" value="UniProtKB-EC"/>
</dbReference>
<feature type="domain" description="PAC" evidence="12">
    <location>
        <begin position="1075"/>
        <end position="1127"/>
    </location>
</feature>
<reference evidence="15" key="1">
    <citation type="submission" date="2023-05" db="EMBL/GenBank/DDBJ databases">
        <authorList>
            <person name="Zhang X."/>
        </authorList>
    </citation>
    <scope>NUCLEOTIDE SEQUENCE</scope>
    <source>
        <strain evidence="15">BD1B2-1</strain>
    </source>
</reference>
<keyword evidence="9" id="KW-0175">Coiled coil</keyword>
<dbReference type="Gene3D" id="3.40.50.150">
    <property type="entry name" value="Vaccinia Virus protein VP39"/>
    <property type="match status" value="1"/>
</dbReference>
<evidence type="ECO:0000256" key="8">
    <source>
        <dbReference type="PROSITE-ProRule" id="PRU00050"/>
    </source>
</evidence>
<dbReference type="SUPFAM" id="SSF47384">
    <property type="entry name" value="Homodimeric domain of signal transducing histidine kinase"/>
    <property type="match status" value="1"/>
</dbReference>
<feature type="domain" description="Histidine kinase" evidence="10">
    <location>
        <begin position="1281"/>
        <end position="1505"/>
    </location>
</feature>
<dbReference type="GO" id="GO:0005737">
    <property type="term" value="C:cytoplasm"/>
    <property type="evidence" value="ECO:0007669"/>
    <property type="project" value="InterPro"/>
</dbReference>
<keyword evidence="7" id="KW-0418">Kinase</keyword>
<feature type="domain" description="PAS" evidence="11">
    <location>
        <begin position="1128"/>
        <end position="1198"/>
    </location>
</feature>
<dbReference type="InterPro" id="IPR000673">
    <property type="entry name" value="Sig_transdc_resp-reg_Me-estase"/>
</dbReference>
<dbReference type="EMBL" id="JASJOU010000013">
    <property type="protein sequence ID" value="MDJ1504830.1"/>
    <property type="molecule type" value="Genomic_DNA"/>
</dbReference>
<dbReference type="InterPro" id="IPR036890">
    <property type="entry name" value="HATPase_C_sf"/>
</dbReference>
<proteinExistence type="predicted"/>
<evidence type="ECO:0000259" key="14">
    <source>
        <dbReference type="PROSITE" id="PS50123"/>
    </source>
</evidence>
<dbReference type="PROSITE" id="PS50109">
    <property type="entry name" value="HIS_KIN"/>
    <property type="match status" value="1"/>
</dbReference>
<dbReference type="InterPro" id="IPR036804">
    <property type="entry name" value="CheR_N_sf"/>
</dbReference>
<feature type="active site" evidence="8">
    <location>
        <position position="55"/>
    </location>
</feature>
<feature type="domain" description="CheB-type methylesterase" evidence="13">
    <location>
        <begin position="15"/>
        <end position="206"/>
    </location>
</feature>
<keyword evidence="4" id="KW-0489">Methyltransferase</keyword>